<gene>
    <name evidence="1" type="ORF">GP2143_07073</name>
</gene>
<sequence>MCLILDYYKKCKIAGLTAYLLFAKSLIPKYPQQNTQPKDRPKTVLLLLKKPINEIALQKRRKYKDPRL</sequence>
<protein>
    <submittedName>
        <fullName evidence="1">Uncharacterized protein</fullName>
    </submittedName>
</protein>
<dbReference type="AlphaFoldDB" id="A0YHC1"/>
<keyword evidence="2" id="KW-1185">Reference proteome</keyword>
<dbReference type="Proteomes" id="UP000004931">
    <property type="component" value="Unassembled WGS sequence"/>
</dbReference>
<dbReference type="EMBL" id="AAVT01000015">
    <property type="protein sequence ID" value="EAW29790.1"/>
    <property type="molecule type" value="Genomic_DNA"/>
</dbReference>
<proteinExistence type="predicted"/>
<evidence type="ECO:0000313" key="2">
    <source>
        <dbReference type="Proteomes" id="UP000004931"/>
    </source>
</evidence>
<dbReference type="STRING" id="247633.GP2143_07073"/>
<organism evidence="1 2">
    <name type="scientific">marine gamma proteobacterium HTCC2143</name>
    <dbReference type="NCBI Taxonomy" id="247633"/>
    <lineage>
        <taxon>Bacteria</taxon>
        <taxon>Pseudomonadati</taxon>
        <taxon>Pseudomonadota</taxon>
        <taxon>Gammaproteobacteria</taxon>
        <taxon>Cellvibrionales</taxon>
        <taxon>Spongiibacteraceae</taxon>
        <taxon>BD1-7 clade</taxon>
    </lineage>
</organism>
<reference evidence="1 2" key="1">
    <citation type="journal article" date="2010" name="J. Bacteriol.">
        <title>Genome sequence of the oligotrophic marine Gammaproteobacterium HTCC2143, isolated from the Oregon Coast.</title>
        <authorList>
            <person name="Oh H.M."/>
            <person name="Kang I."/>
            <person name="Ferriera S."/>
            <person name="Giovannoni S.J."/>
            <person name="Cho J.C."/>
        </authorList>
    </citation>
    <scope>NUCLEOTIDE SEQUENCE [LARGE SCALE GENOMIC DNA]</scope>
    <source>
        <strain evidence="1 2">HTCC2143</strain>
    </source>
</reference>
<comment type="caution">
    <text evidence="1">The sequence shown here is derived from an EMBL/GenBank/DDBJ whole genome shotgun (WGS) entry which is preliminary data.</text>
</comment>
<accession>A0YHC1</accession>
<evidence type="ECO:0000313" key="1">
    <source>
        <dbReference type="EMBL" id="EAW29790.1"/>
    </source>
</evidence>
<name>A0YHC1_9GAMM</name>